<evidence type="ECO:0000313" key="8">
    <source>
        <dbReference type="Proteomes" id="UP000324585"/>
    </source>
</evidence>
<dbReference type="Proteomes" id="UP000324585">
    <property type="component" value="Unassembled WGS sequence"/>
</dbReference>
<gene>
    <name evidence="7" type="ORF">FVE85_7343</name>
</gene>
<evidence type="ECO:0000313" key="7">
    <source>
        <dbReference type="EMBL" id="KAA8499758.1"/>
    </source>
</evidence>
<dbReference type="Gene3D" id="3.40.640.10">
    <property type="entry name" value="Type I PLP-dependent aspartate aminotransferase-like (Major domain)"/>
    <property type="match status" value="1"/>
</dbReference>
<dbReference type="InterPro" id="IPR004839">
    <property type="entry name" value="Aminotransferase_I/II_large"/>
</dbReference>
<dbReference type="PANTHER" id="PTHR43807:SF20">
    <property type="entry name" value="FI04487P"/>
    <property type="match status" value="1"/>
</dbReference>
<dbReference type="Pfam" id="PF00155">
    <property type="entry name" value="Aminotran_1_2"/>
    <property type="match status" value="1"/>
</dbReference>
<dbReference type="EMBL" id="VRMN01000001">
    <property type="protein sequence ID" value="KAA8499758.1"/>
    <property type="molecule type" value="Genomic_DNA"/>
</dbReference>
<accession>A0A5J4Z9D6</accession>
<dbReference type="GO" id="GO:0016212">
    <property type="term" value="F:kynurenine-oxoglutarate transaminase activity"/>
    <property type="evidence" value="ECO:0007669"/>
    <property type="project" value="TreeGrafter"/>
</dbReference>
<comment type="similarity">
    <text evidence="2">Belongs to the class-I pyridoxal-phosphate-dependent aminotransferase family.</text>
</comment>
<dbReference type="OrthoDB" id="2414662at2759"/>
<reference evidence="8" key="1">
    <citation type="journal article" date="2019" name="Nat. Commun.">
        <title>Expansion of phycobilisome linker gene families in mesophilic red algae.</title>
        <authorList>
            <person name="Lee J."/>
            <person name="Kim D."/>
            <person name="Bhattacharya D."/>
            <person name="Yoon H.S."/>
        </authorList>
    </citation>
    <scope>NUCLEOTIDE SEQUENCE [LARGE SCALE GENOMIC DNA]</scope>
    <source>
        <strain evidence="8">CCMP 1328</strain>
    </source>
</reference>
<dbReference type="GO" id="GO:0030170">
    <property type="term" value="F:pyridoxal phosphate binding"/>
    <property type="evidence" value="ECO:0007669"/>
    <property type="project" value="InterPro"/>
</dbReference>
<keyword evidence="5" id="KW-0663">Pyridoxal phosphate</keyword>
<evidence type="ECO:0000256" key="4">
    <source>
        <dbReference type="ARBA" id="ARBA00022679"/>
    </source>
</evidence>
<sequence length="467" mass="51842">MFGSASGAESGAAHELDDIDEERAALVQPSVWLELSQLMMASRLENGGQFENVINTGQGFPDWPSPEFVRQAAADIFLDAANAPRTSVYSPTRGITPFLSALCAEYGPRIKQKLDPQRNVCVTVGASQAIQLCMQAFLNRGDEVVLIEPFFDLYRAAAMLSHATIRSVALQLRSPPASAQRQSNACDFVLDMAAFESCFNENTRVLVLNSPHNPTGKMFSRDEYSAIMRVLRKFPKVTVVSDEVYEHITFDDHEHVPFASISEEAFARTVSIYSAGKTFSCTGWKVGWLIAPPALISRAALIQQWIVFSVCTPLQAALANIISRAREPYEGHENYYAWLKAEYTRKRDIQVRMLAGASLRPVVPMGAFFVMADTARVESSMELHTLPPRVAELEKQGLVTIDASTRARRDYNLVRRLILEYGVSAVPPSAFYAEANHEQGANLLRFSFCRSDGALLEAGQRLQKLFE</sequence>
<dbReference type="AlphaFoldDB" id="A0A5J4Z9D6"/>
<dbReference type="SUPFAM" id="SSF53383">
    <property type="entry name" value="PLP-dependent transferases"/>
    <property type="match status" value="1"/>
</dbReference>
<proteinExistence type="inferred from homology"/>
<dbReference type="InterPro" id="IPR015424">
    <property type="entry name" value="PyrdxlP-dep_Trfase"/>
</dbReference>
<dbReference type="InterPro" id="IPR015422">
    <property type="entry name" value="PyrdxlP-dep_Trfase_small"/>
</dbReference>
<evidence type="ECO:0000259" key="6">
    <source>
        <dbReference type="Pfam" id="PF00155"/>
    </source>
</evidence>
<dbReference type="OMA" id="PRDFKLC"/>
<evidence type="ECO:0000256" key="2">
    <source>
        <dbReference type="ARBA" id="ARBA00007441"/>
    </source>
</evidence>
<dbReference type="InterPro" id="IPR051326">
    <property type="entry name" value="Kynurenine-oxoglutarate_AT"/>
</dbReference>
<evidence type="ECO:0000256" key="1">
    <source>
        <dbReference type="ARBA" id="ARBA00001933"/>
    </source>
</evidence>
<keyword evidence="3" id="KW-0032">Aminotransferase</keyword>
<evidence type="ECO:0000256" key="3">
    <source>
        <dbReference type="ARBA" id="ARBA00022576"/>
    </source>
</evidence>
<keyword evidence="8" id="KW-1185">Reference proteome</keyword>
<dbReference type="FunFam" id="3.40.640.10:FF:000024">
    <property type="entry name" value="Kynurenine--oxoglutarate transaminase 3"/>
    <property type="match status" value="1"/>
</dbReference>
<dbReference type="InterPro" id="IPR015421">
    <property type="entry name" value="PyrdxlP-dep_Trfase_major"/>
</dbReference>
<dbReference type="GO" id="GO:0005737">
    <property type="term" value="C:cytoplasm"/>
    <property type="evidence" value="ECO:0007669"/>
    <property type="project" value="TreeGrafter"/>
</dbReference>
<organism evidence="7 8">
    <name type="scientific">Porphyridium purpureum</name>
    <name type="common">Red alga</name>
    <name type="synonym">Porphyridium cruentum</name>
    <dbReference type="NCBI Taxonomy" id="35688"/>
    <lineage>
        <taxon>Eukaryota</taxon>
        <taxon>Rhodophyta</taxon>
        <taxon>Bangiophyceae</taxon>
        <taxon>Porphyridiales</taxon>
        <taxon>Porphyridiaceae</taxon>
        <taxon>Porphyridium</taxon>
    </lineage>
</organism>
<protein>
    <submittedName>
        <fullName evidence="7">Kynurenine--oxoglutarate transaminase</fullName>
    </submittedName>
</protein>
<dbReference type="PANTHER" id="PTHR43807">
    <property type="entry name" value="FI04487P"/>
    <property type="match status" value="1"/>
</dbReference>
<evidence type="ECO:0000256" key="5">
    <source>
        <dbReference type="ARBA" id="ARBA00022898"/>
    </source>
</evidence>
<dbReference type="Gene3D" id="3.90.1150.10">
    <property type="entry name" value="Aspartate Aminotransferase, domain 1"/>
    <property type="match status" value="1"/>
</dbReference>
<keyword evidence="4" id="KW-0808">Transferase</keyword>
<dbReference type="CDD" id="cd00609">
    <property type="entry name" value="AAT_like"/>
    <property type="match status" value="1"/>
</dbReference>
<comment type="caution">
    <text evidence="7">The sequence shown here is derived from an EMBL/GenBank/DDBJ whole genome shotgun (WGS) entry which is preliminary data.</text>
</comment>
<comment type="cofactor">
    <cofactor evidence="1">
        <name>pyridoxal 5'-phosphate</name>
        <dbReference type="ChEBI" id="CHEBI:597326"/>
    </cofactor>
</comment>
<feature type="domain" description="Aminotransferase class I/classII large" evidence="6">
    <location>
        <begin position="52"/>
        <end position="455"/>
    </location>
</feature>
<name>A0A5J4Z9D6_PORPP</name>